<name>A0A0D8XTI7_DICVI</name>
<proteinExistence type="predicted"/>
<accession>A0A0D8XTI7</accession>
<keyword evidence="3" id="KW-1185">Reference proteome</keyword>
<dbReference type="OrthoDB" id="5867845at2759"/>
<reference evidence="3" key="2">
    <citation type="journal article" date="2016" name="Sci. Rep.">
        <title>Dictyocaulus viviparus genome, variome and transcriptome elucidate lungworm biology and support future intervention.</title>
        <authorList>
            <person name="McNulty S.N."/>
            <person name="Strube C."/>
            <person name="Rosa B.A."/>
            <person name="Martin J.C."/>
            <person name="Tyagi R."/>
            <person name="Choi Y.J."/>
            <person name="Wang Q."/>
            <person name="Hallsworth Pepin K."/>
            <person name="Zhang X."/>
            <person name="Ozersky P."/>
            <person name="Wilson R.K."/>
            <person name="Sternberg P.W."/>
            <person name="Gasser R.B."/>
            <person name="Mitreva M."/>
        </authorList>
    </citation>
    <scope>NUCLEOTIDE SEQUENCE [LARGE SCALE GENOMIC DNA]</scope>
    <source>
        <strain evidence="3">HannoverDv2000</strain>
    </source>
</reference>
<dbReference type="InterPro" id="IPR041588">
    <property type="entry name" value="Integrase_H2C2"/>
</dbReference>
<dbReference type="Gene3D" id="1.10.340.70">
    <property type="match status" value="1"/>
</dbReference>
<evidence type="ECO:0000259" key="1">
    <source>
        <dbReference type="Pfam" id="PF17921"/>
    </source>
</evidence>
<dbReference type="STRING" id="29172.A0A0D8XTI7"/>
<feature type="domain" description="Integrase zinc-binding" evidence="1">
    <location>
        <begin position="221"/>
        <end position="273"/>
    </location>
</feature>
<reference evidence="2 3" key="1">
    <citation type="submission" date="2013-11" db="EMBL/GenBank/DDBJ databases">
        <title>Draft genome of the bovine lungworm Dictyocaulus viviparus.</title>
        <authorList>
            <person name="Mitreva M."/>
        </authorList>
    </citation>
    <scope>NUCLEOTIDE SEQUENCE [LARGE SCALE GENOMIC DNA]</scope>
    <source>
        <strain evidence="2 3">HannoverDv2000</strain>
    </source>
</reference>
<gene>
    <name evidence="2" type="ORF">DICVIV_05953</name>
</gene>
<evidence type="ECO:0000313" key="3">
    <source>
        <dbReference type="Proteomes" id="UP000053766"/>
    </source>
</evidence>
<dbReference type="AlphaFoldDB" id="A0A0D8XTI7"/>
<dbReference type="Proteomes" id="UP000053766">
    <property type="component" value="Unassembled WGS sequence"/>
</dbReference>
<dbReference type="EMBL" id="KN716287">
    <property type="protein sequence ID" value="KJH47933.1"/>
    <property type="molecule type" value="Genomic_DNA"/>
</dbReference>
<dbReference type="Pfam" id="PF17921">
    <property type="entry name" value="Integrase_H2C2"/>
    <property type="match status" value="1"/>
</dbReference>
<organism evidence="2 3">
    <name type="scientific">Dictyocaulus viviparus</name>
    <name type="common">Bovine lungworm</name>
    <dbReference type="NCBI Taxonomy" id="29172"/>
    <lineage>
        <taxon>Eukaryota</taxon>
        <taxon>Metazoa</taxon>
        <taxon>Ecdysozoa</taxon>
        <taxon>Nematoda</taxon>
        <taxon>Chromadorea</taxon>
        <taxon>Rhabditida</taxon>
        <taxon>Rhabditina</taxon>
        <taxon>Rhabditomorpha</taxon>
        <taxon>Strongyloidea</taxon>
        <taxon>Metastrongylidae</taxon>
        <taxon>Dictyocaulus</taxon>
    </lineage>
</organism>
<dbReference type="PANTHER" id="PTHR47331">
    <property type="entry name" value="PHD-TYPE DOMAIN-CONTAINING PROTEIN"/>
    <property type="match status" value="1"/>
</dbReference>
<sequence length="330" mass="38879">MTAMLRVVYDASAHLRNCPSLNESTNTPFRFGHVRTKYNPADCATKGLNKDELRHHIWWNGPPIIHQLDSNISQFFTLPANYDSYDVSTTMATLTSTVDDLLDWSTQSDLKKTQRTVAYVLRFLKKIVSLIRENLRNRILHNIPELQSKPPQQSAIEYENALILIVRNHQKMYCGSHVRQIHSGLRLYTDNRNVIRYKGRLGKADILQEAREPIFISSKTRLAELVVRDAHLPYHCSTCQTMTNVRQRFWMSRLRNLLRKVIKRCVACQKMNNLPYRHPDIEDLPETRVQRTRPFQHRYMQKKHQSLMFEVKDARELQRLPYIILENIID</sequence>
<protein>
    <recommendedName>
        <fullName evidence="1">Integrase zinc-binding domain-containing protein</fullName>
    </recommendedName>
</protein>
<evidence type="ECO:0000313" key="2">
    <source>
        <dbReference type="EMBL" id="KJH47933.1"/>
    </source>
</evidence>